<organism evidence="2 5">
    <name type="scientific">Adineta ricciae</name>
    <name type="common">Rotifer</name>
    <dbReference type="NCBI Taxonomy" id="249248"/>
    <lineage>
        <taxon>Eukaryota</taxon>
        <taxon>Metazoa</taxon>
        <taxon>Spiralia</taxon>
        <taxon>Gnathifera</taxon>
        <taxon>Rotifera</taxon>
        <taxon>Eurotatoria</taxon>
        <taxon>Bdelloidea</taxon>
        <taxon>Adinetida</taxon>
        <taxon>Adinetidae</taxon>
        <taxon>Adineta</taxon>
    </lineage>
</organism>
<dbReference type="Proteomes" id="UP000663852">
    <property type="component" value="Unassembled WGS sequence"/>
</dbReference>
<reference evidence="2" key="1">
    <citation type="submission" date="2021-02" db="EMBL/GenBank/DDBJ databases">
        <authorList>
            <person name="Nowell W R."/>
        </authorList>
    </citation>
    <scope>NUCLEOTIDE SEQUENCE</scope>
</reference>
<feature type="compositionally biased region" description="Low complexity" evidence="1">
    <location>
        <begin position="38"/>
        <end position="50"/>
    </location>
</feature>
<evidence type="ECO:0000313" key="2">
    <source>
        <dbReference type="EMBL" id="CAF1459464.1"/>
    </source>
</evidence>
<feature type="region of interest" description="Disordered" evidence="1">
    <location>
        <begin position="1"/>
        <end position="130"/>
    </location>
</feature>
<keyword evidence="4" id="KW-1185">Reference proteome</keyword>
<evidence type="ECO:0000313" key="5">
    <source>
        <dbReference type="Proteomes" id="UP000663852"/>
    </source>
</evidence>
<name>A0A815QAF2_ADIRI</name>
<comment type="caution">
    <text evidence="2">The sequence shown here is derived from an EMBL/GenBank/DDBJ whole genome shotgun (WGS) entry which is preliminary data.</text>
</comment>
<dbReference type="AlphaFoldDB" id="A0A815QAF2"/>
<sequence>MHPKRTQPPRKTTQNAAKSGPIGQKRKECNKRNADDVSSISTSPEIQSSEDSNKITRSKKSSKEKKSTDKLDQVDDSMDNAPLAGRINTNASEPPSITINLINESDQEQDESSDSNQEEPNTPQSTNINEHDEILFSTARPTTITDILFTNEDMNPTTNTNNNTSTQNTVTIKDLYDPVDDPTSIMEPPIKDPFQFDFTNIPIVNHLRPPTVILPKSHQTGPKRN</sequence>
<dbReference type="EMBL" id="CAJNOJ010000470">
    <property type="protein sequence ID" value="CAF1459464.1"/>
    <property type="molecule type" value="Genomic_DNA"/>
</dbReference>
<feature type="compositionally biased region" description="Polar residues" evidence="1">
    <location>
        <begin position="87"/>
        <end position="102"/>
    </location>
</feature>
<dbReference type="EMBL" id="CAJNOR010012288">
    <property type="protein sequence ID" value="CAF1666790.1"/>
    <property type="molecule type" value="Genomic_DNA"/>
</dbReference>
<accession>A0A815QAF2</accession>
<evidence type="ECO:0000256" key="1">
    <source>
        <dbReference type="SAM" id="MobiDB-lite"/>
    </source>
</evidence>
<gene>
    <name evidence="2" type="ORF">EDS130_LOCUS40052</name>
    <name evidence="3" type="ORF">XAT740_LOCUS57924</name>
</gene>
<evidence type="ECO:0000313" key="4">
    <source>
        <dbReference type="Proteomes" id="UP000663828"/>
    </source>
</evidence>
<protein>
    <submittedName>
        <fullName evidence="2">Uncharacterized protein</fullName>
    </submittedName>
</protein>
<evidence type="ECO:0000313" key="3">
    <source>
        <dbReference type="EMBL" id="CAF1666790.1"/>
    </source>
</evidence>
<proteinExistence type="predicted"/>
<feature type="compositionally biased region" description="Basic and acidic residues" evidence="1">
    <location>
        <begin position="25"/>
        <end position="35"/>
    </location>
</feature>
<dbReference type="Proteomes" id="UP000663828">
    <property type="component" value="Unassembled WGS sequence"/>
</dbReference>
<feature type="compositionally biased region" description="Basic and acidic residues" evidence="1">
    <location>
        <begin position="64"/>
        <end position="73"/>
    </location>
</feature>
<feature type="compositionally biased region" description="Acidic residues" evidence="1">
    <location>
        <begin position="105"/>
        <end position="117"/>
    </location>
</feature>